<dbReference type="Gene3D" id="1.10.357.10">
    <property type="entry name" value="Tetracycline Repressor, domain 2"/>
    <property type="match status" value="1"/>
</dbReference>
<accession>A0A917E153</accession>
<dbReference type="InterPro" id="IPR001647">
    <property type="entry name" value="HTH_TetR"/>
</dbReference>
<reference evidence="4" key="1">
    <citation type="journal article" date="2014" name="Int. J. Syst. Evol. Microbiol.">
        <title>Complete genome sequence of Corynebacterium casei LMG S-19264T (=DSM 44701T), isolated from a smear-ripened cheese.</title>
        <authorList>
            <consortium name="US DOE Joint Genome Institute (JGI-PGF)"/>
            <person name="Walter F."/>
            <person name="Albersmeier A."/>
            <person name="Kalinowski J."/>
            <person name="Ruckert C."/>
        </authorList>
    </citation>
    <scope>NUCLEOTIDE SEQUENCE</scope>
    <source>
        <strain evidence="4">CGMCC 1.15178</strain>
    </source>
</reference>
<organism evidence="4 5">
    <name type="scientific">Paenibacillus nasutitermitis</name>
    <dbReference type="NCBI Taxonomy" id="1652958"/>
    <lineage>
        <taxon>Bacteria</taxon>
        <taxon>Bacillati</taxon>
        <taxon>Bacillota</taxon>
        <taxon>Bacilli</taxon>
        <taxon>Bacillales</taxon>
        <taxon>Paenibacillaceae</taxon>
        <taxon>Paenibacillus</taxon>
    </lineage>
</organism>
<evidence type="ECO:0000313" key="5">
    <source>
        <dbReference type="Proteomes" id="UP000612456"/>
    </source>
</evidence>
<dbReference type="Proteomes" id="UP000612456">
    <property type="component" value="Unassembled WGS sequence"/>
</dbReference>
<dbReference type="GO" id="GO:0003677">
    <property type="term" value="F:DNA binding"/>
    <property type="evidence" value="ECO:0007669"/>
    <property type="project" value="UniProtKB-UniRule"/>
</dbReference>
<keyword evidence="1 2" id="KW-0238">DNA-binding</keyword>
<dbReference type="InterPro" id="IPR009057">
    <property type="entry name" value="Homeodomain-like_sf"/>
</dbReference>
<dbReference type="AlphaFoldDB" id="A0A917E153"/>
<dbReference type="RefSeq" id="WP_373288889.1">
    <property type="nucleotide sequence ID" value="NZ_BMHP01000004.1"/>
</dbReference>
<name>A0A917E153_9BACL</name>
<evidence type="ECO:0000259" key="3">
    <source>
        <dbReference type="PROSITE" id="PS50977"/>
    </source>
</evidence>
<dbReference type="EMBL" id="BMHP01000004">
    <property type="protein sequence ID" value="GGD87340.1"/>
    <property type="molecule type" value="Genomic_DNA"/>
</dbReference>
<sequence length="211" mass="24899">MRKAVSAEIYIDKIKPILRKMKFSQLKIDDIARHMDISKVTLYKHFSSRDDVIQVVVEHYINYLLEADILVKDDSVSYIERFQKTYEQSLKCVIYVSDLFLQDLKESYPGLFEKLAAAEQIRNKNLQVFFESGMEQGIFNRMNAVLFMIQDDAVLRRIIESSFSIHYDLTLKQALMDFYRLKKYQLLKPQYLDASDDSIIDRKISQIIQSI</sequence>
<protein>
    <submittedName>
        <fullName evidence="4">TetR family transcriptional regulator</fullName>
    </submittedName>
</protein>
<dbReference type="Pfam" id="PF00440">
    <property type="entry name" value="TetR_N"/>
    <property type="match status" value="1"/>
</dbReference>
<feature type="DNA-binding region" description="H-T-H motif" evidence="2">
    <location>
        <begin position="27"/>
        <end position="46"/>
    </location>
</feature>
<keyword evidence="5" id="KW-1185">Reference proteome</keyword>
<gene>
    <name evidence="4" type="ORF">GCM10010911_52180</name>
</gene>
<comment type="caution">
    <text evidence="4">The sequence shown here is derived from an EMBL/GenBank/DDBJ whole genome shotgun (WGS) entry which is preliminary data.</text>
</comment>
<evidence type="ECO:0000256" key="2">
    <source>
        <dbReference type="PROSITE-ProRule" id="PRU00335"/>
    </source>
</evidence>
<reference evidence="4" key="2">
    <citation type="submission" date="2020-09" db="EMBL/GenBank/DDBJ databases">
        <authorList>
            <person name="Sun Q."/>
            <person name="Zhou Y."/>
        </authorList>
    </citation>
    <scope>NUCLEOTIDE SEQUENCE</scope>
    <source>
        <strain evidence="4">CGMCC 1.15178</strain>
    </source>
</reference>
<evidence type="ECO:0000313" key="4">
    <source>
        <dbReference type="EMBL" id="GGD87340.1"/>
    </source>
</evidence>
<feature type="domain" description="HTH tetR-type" evidence="3">
    <location>
        <begin position="4"/>
        <end position="64"/>
    </location>
</feature>
<dbReference type="SUPFAM" id="SSF46689">
    <property type="entry name" value="Homeodomain-like"/>
    <property type="match status" value="1"/>
</dbReference>
<evidence type="ECO:0000256" key="1">
    <source>
        <dbReference type="ARBA" id="ARBA00023125"/>
    </source>
</evidence>
<dbReference type="PROSITE" id="PS50977">
    <property type="entry name" value="HTH_TETR_2"/>
    <property type="match status" value="1"/>
</dbReference>
<proteinExistence type="predicted"/>